<organism evidence="2 3">
    <name type="scientific">Rhamnusium bicolor</name>
    <dbReference type="NCBI Taxonomy" id="1586634"/>
    <lineage>
        <taxon>Eukaryota</taxon>
        <taxon>Metazoa</taxon>
        <taxon>Ecdysozoa</taxon>
        <taxon>Arthropoda</taxon>
        <taxon>Hexapoda</taxon>
        <taxon>Insecta</taxon>
        <taxon>Pterygota</taxon>
        <taxon>Neoptera</taxon>
        <taxon>Endopterygota</taxon>
        <taxon>Coleoptera</taxon>
        <taxon>Polyphaga</taxon>
        <taxon>Cucujiformia</taxon>
        <taxon>Chrysomeloidea</taxon>
        <taxon>Cerambycidae</taxon>
        <taxon>Lepturinae</taxon>
        <taxon>Rhagiini</taxon>
        <taxon>Rhamnusium</taxon>
    </lineage>
</organism>
<dbReference type="AlphaFoldDB" id="A0AAV8X4Z8"/>
<dbReference type="InterPro" id="IPR000626">
    <property type="entry name" value="Ubiquitin-like_dom"/>
</dbReference>
<evidence type="ECO:0000313" key="3">
    <source>
        <dbReference type="Proteomes" id="UP001162156"/>
    </source>
</evidence>
<evidence type="ECO:0000259" key="1">
    <source>
        <dbReference type="PROSITE" id="PS50053"/>
    </source>
</evidence>
<reference evidence="2" key="1">
    <citation type="journal article" date="2023" name="Insect Mol. Biol.">
        <title>Genome sequencing provides insights into the evolution of gene families encoding plant cell wall-degrading enzymes in longhorned beetles.</title>
        <authorList>
            <person name="Shin N.R."/>
            <person name="Okamura Y."/>
            <person name="Kirsch R."/>
            <person name="Pauchet Y."/>
        </authorList>
    </citation>
    <scope>NUCLEOTIDE SEQUENCE</scope>
    <source>
        <strain evidence="2">RBIC_L_NR</strain>
    </source>
</reference>
<dbReference type="PRINTS" id="PR00348">
    <property type="entry name" value="UBIQUITIN"/>
</dbReference>
<dbReference type="InterPro" id="IPR029071">
    <property type="entry name" value="Ubiquitin-like_domsf"/>
</dbReference>
<name>A0AAV8X4Z8_9CUCU</name>
<dbReference type="Proteomes" id="UP001162156">
    <property type="component" value="Unassembled WGS sequence"/>
</dbReference>
<gene>
    <name evidence="2" type="ORF">NQ314_014266</name>
</gene>
<dbReference type="PANTHER" id="PTHR10677">
    <property type="entry name" value="UBIQUILIN"/>
    <property type="match status" value="1"/>
</dbReference>
<dbReference type="SUPFAM" id="SSF54236">
    <property type="entry name" value="Ubiquitin-like"/>
    <property type="match status" value="1"/>
</dbReference>
<sequence length="64" mass="7091">MLFKELIRKKFPAEPDQLCLIFAGKIMKDGDNLKQHNVKDGLTIHLVIRAAPRATEAAAPRPPG</sequence>
<protein>
    <recommendedName>
        <fullName evidence="1">Ubiquitin-like domain-containing protein</fullName>
    </recommendedName>
</protein>
<comment type="caution">
    <text evidence="2">The sequence shown here is derived from an EMBL/GenBank/DDBJ whole genome shotgun (WGS) entry which is preliminary data.</text>
</comment>
<dbReference type="Pfam" id="PF00240">
    <property type="entry name" value="ubiquitin"/>
    <property type="match status" value="1"/>
</dbReference>
<accession>A0AAV8X4Z8</accession>
<dbReference type="EMBL" id="JANEYF010003935">
    <property type="protein sequence ID" value="KAJ8933026.1"/>
    <property type="molecule type" value="Genomic_DNA"/>
</dbReference>
<dbReference type="PANTHER" id="PTHR10677:SF3">
    <property type="entry name" value="FI07626P-RELATED"/>
    <property type="match status" value="1"/>
</dbReference>
<keyword evidence="3" id="KW-1185">Reference proteome</keyword>
<dbReference type="GO" id="GO:0031593">
    <property type="term" value="F:polyubiquitin modification-dependent protein binding"/>
    <property type="evidence" value="ECO:0007669"/>
    <property type="project" value="TreeGrafter"/>
</dbReference>
<evidence type="ECO:0000313" key="2">
    <source>
        <dbReference type="EMBL" id="KAJ8933026.1"/>
    </source>
</evidence>
<dbReference type="GO" id="GO:0005829">
    <property type="term" value="C:cytosol"/>
    <property type="evidence" value="ECO:0007669"/>
    <property type="project" value="TreeGrafter"/>
</dbReference>
<dbReference type="InterPro" id="IPR019956">
    <property type="entry name" value="Ubiquitin_dom"/>
</dbReference>
<dbReference type="Gene3D" id="3.10.20.90">
    <property type="entry name" value="Phosphatidylinositol 3-kinase Catalytic Subunit, Chain A, domain 1"/>
    <property type="match status" value="1"/>
</dbReference>
<proteinExistence type="predicted"/>
<dbReference type="PROSITE" id="PS50053">
    <property type="entry name" value="UBIQUITIN_2"/>
    <property type="match status" value="1"/>
</dbReference>
<dbReference type="GO" id="GO:0006511">
    <property type="term" value="P:ubiquitin-dependent protein catabolic process"/>
    <property type="evidence" value="ECO:0007669"/>
    <property type="project" value="TreeGrafter"/>
</dbReference>
<feature type="domain" description="Ubiquitin-like" evidence="1">
    <location>
        <begin position="1"/>
        <end position="49"/>
    </location>
</feature>
<dbReference type="InterPro" id="IPR015496">
    <property type="entry name" value="Ubiquilin"/>
</dbReference>